<dbReference type="Proteomes" id="UP001396334">
    <property type="component" value="Unassembled WGS sequence"/>
</dbReference>
<name>A0ABR2TCC4_9ROSI</name>
<comment type="caution">
    <text evidence="1">The sequence shown here is derived from an EMBL/GenBank/DDBJ whole genome shotgun (WGS) entry which is preliminary data.</text>
</comment>
<dbReference type="EMBL" id="JBBPBN010000006">
    <property type="protein sequence ID" value="KAK9035142.1"/>
    <property type="molecule type" value="Genomic_DNA"/>
</dbReference>
<reference evidence="1 2" key="1">
    <citation type="journal article" date="2024" name="G3 (Bethesda)">
        <title>Genome assembly of Hibiscus sabdariffa L. provides insights into metabolisms of medicinal natural products.</title>
        <authorList>
            <person name="Kim T."/>
        </authorList>
    </citation>
    <scope>NUCLEOTIDE SEQUENCE [LARGE SCALE GENOMIC DNA]</scope>
    <source>
        <strain evidence="1">TK-2024</strain>
        <tissue evidence="1">Old leaves</tissue>
    </source>
</reference>
<evidence type="ECO:0000313" key="2">
    <source>
        <dbReference type="Proteomes" id="UP001396334"/>
    </source>
</evidence>
<sequence>MSRSFPLLGHLAHKKSNENWDVKSQSSMNLWSRKFLDAMHEASRVLDLVIRVVGLLREAYKEENFVFAKAIEEGDSIIEFLQLKI</sequence>
<gene>
    <name evidence="1" type="ORF">V6N11_077191</name>
</gene>
<evidence type="ECO:0000313" key="1">
    <source>
        <dbReference type="EMBL" id="KAK9035142.1"/>
    </source>
</evidence>
<keyword evidence="2" id="KW-1185">Reference proteome</keyword>
<organism evidence="1 2">
    <name type="scientific">Hibiscus sabdariffa</name>
    <name type="common">roselle</name>
    <dbReference type="NCBI Taxonomy" id="183260"/>
    <lineage>
        <taxon>Eukaryota</taxon>
        <taxon>Viridiplantae</taxon>
        <taxon>Streptophyta</taxon>
        <taxon>Embryophyta</taxon>
        <taxon>Tracheophyta</taxon>
        <taxon>Spermatophyta</taxon>
        <taxon>Magnoliopsida</taxon>
        <taxon>eudicotyledons</taxon>
        <taxon>Gunneridae</taxon>
        <taxon>Pentapetalae</taxon>
        <taxon>rosids</taxon>
        <taxon>malvids</taxon>
        <taxon>Malvales</taxon>
        <taxon>Malvaceae</taxon>
        <taxon>Malvoideae</taxon>
        <taxon>Hibiscus</taxon>
    </lineage>
</organism>
<accession>A0ABR2TCC4</accession>
<protein>
    <recommendedName>
        <fullName evidence="3">Rx N-terminal domain-containing protein</fullName>
    </recommendedName>
</protein>
<proteinExistence type="predicted"/>
<evidence type="ECO:0008006" key="3">
    <source>
        <dbReference type="Google" id="ProtNLM"/>
    </source>
</evidence>